<dbReference type="SUPFAM" id="SSF55811">
    <property type="entry name" value="Nudix"/>
    <property type="match status" value="1"/>
</dbReference>
<feature type="domain" description="Nudix hydrolase" evidence="8">
    <location>
        <begin position="32"/>
        <end position="235"/>
    </location>
</feature>
<gene>
    <name evidence="9" type="ORF">EGT67_02105</name>
</gene>
<keyword evidence="3" id="KW-0479">Metal-binding</keyword>
<evidence type="ECO:0000256" key="4">
    <source>
        <dbReference type="ARBA" id="ARBA00022801"/>
    </source>
</evidence>
<evidence type="ECO:0000256" key="2">
    <source>
        <dbReference type="ARBA" id="ARBA00001946"/>
    </source>
</evidence>
<feature type="region of interest" description="Disordered" evidence="7">
    <location>
        <begin position="1"/>
        <end position="34"/>
    </location>
</feature>
<comment type="caution">
    <text evidence="9">The sequence shown here is derived from an EMBL/GenBank/DDBJ whole genome shotgun (WGS) entry which is preliminary data.</text>
</comment>
<dbReference type="InterPro" id="IPR000086">
    <property type="entry name" value="NUDIX_hydrolase_dom"/>
</dbReference>
<dbReference type="CDD" id="cd18870">
    <property type="entry name" value="NUDIX_AcylCoAdiphos_Nudt19"/>
    <property type="match status" value="1"/>
</dbReference>
<dbReference type="Proteomes" id="UP000286208">
    <property type="component" value="Unassembled WGS sequence"/>
</dbReference>
<dbReference type="InterPro" id="IPR015797">
    <property type="entry name" value="NUDIX_hydrolase-like_dom_sf"/>
</dbReference>
<keyword evidence="10" id="KW-1185">Reference proteome</keyword>
<evidence type="ECO:0000313" key="9">
    <source>
        <dbReference type="EMBL" id="RVW11258.1"/>
    </source>
</evidence>
<protein>
    <submittedName>
        <fullName evidence="9">NUDIX hydrolase</fullName>
    </submittedName>
</protein>
<evidence type="ECO:0000256" key="1">
    <source>
        <dbReference type="ARBA" id="ARBA00001936"/>
    </source>
</evidence>
<comment type="cofactor">
    <cofactor evidence="2">
        <name>Mg(2+)</name>
        <dbReference type="ChEBI" id="CHEBI:18420"/>
    </cofactor>
</comment>
<dbReference type="PROSITE" id="PS51462">
    <property type="entry name" value="NUDIX"/>
    <property type="match status" value="1"/>
</dbReference>
<keyword evidence="4 9" id="KW-0378">Hydrolase</keyword>
<evidence type="ECO:0000256" key="7">
    <source>
        <dbReference type="SAM" id="MobiDB-lite"/>
    </source>
</evidence>
<reference evidence="9 10" key="1">
    <citation type="submission" date="2018-11" db="EMBL/GenBank/DDBJ databases">
        <title>Rhodococcus spongicola sp. nov. and Rhodococcus xishaensis sp. nov. from marine sponges.</title>
        <authorList>
            <person name="Li L."/>
            <person name="Lin H.W."/>
        </authorList>
    </citation>
    <scope>NUCLEOTIDE SEQUENCE [LARGE SCALE GENOMIC DNA]</scope>
    <source>
        <strain evidence="9 10">CCTCC AB2014297</strain>
    </source>
</reference>
<dbReference type="EMBL" id="RKLP01000001">
    <property type="protein sequence ID" value="RVW11258.1"/>
    <property type="molecule type" value="Genomic_DNA"/>
</dbReference>
<organism evidence="9 10">
    <name type="scientific">Prescottella agglutinans</name>
    <dbReference type="NCBI Taxonomy" id="1644129"/>
    <lineage>
        <taxon>Bacteria</taxon>
        <taxon>Bacillati</taxon>
        <taxon>Actinomycetota</taxon>
        <taxon>Actinomycetes</taxon>
        <taxon>Mycobacteriales</taxon>
        <taxon>Nocardiaceae</taxon>
        <taxon>Prescottella</taxon>
    </lineage>
</organism>
<accession>A0A3S3ED76</accession>
<evidence type="ECO:0000259" key="8">
    <source>
        <dbReference type="PROSITE" id="PS51462"/>
    </source>
</evidence>
<sequence>MGTTRESGASSSGAAQQAGMFDETRTAATAPAPKDASTVMLVRDAASGVEVFLLRRVAGMAFAGGMTVFPGGGVDPSDGVADVRWAGPSLSWWAERFGVDEPRAKALVCAAVRETFEECGVLLAGPTEDTVVADTSGYAEARRQLESRELSFADFLARENLVLRTDLLRPWANWITPVQEGRRYDTRFFVAVLPEGQLADGETSEAAEVAWRTPAAAVEDWRERRSVLLPPTWSQLDALGRFDGVDAILAAEPEISPILPVLSFVDGNPRVSFPGDEGYYDTGALPWGTDK</sequence>
<dbReference type="OrthoDB" id="7183442at2"/>
<evidence type="ECO:0000256" key="3">
    <source>
        <dbReference type="ARBA" id="ARBA00022723"/>
    </source>
</evidence>
<dbReference type="GO" id="GO:0046872">
    <property type="term" value="F:metal ion binding"/>
    <property type="evidence" value="ECO:0007669"/>
    <property type="project" value="UniProtKB-KW"/>
</dbReference>
<dbReference type="PANTHER" id="PTHR12318:SF0">
    <property type="entry name" value="ACYL-COENZYME A DIPHOSPHATASE NUDT19"/>
    <property type="match status" value="1"/>
</dbReference>
<dbReference type="AlphaFoldDB" id="A0A3S3ED76"/>
<evidence type="ECO:0000256" key="6">
    <source>
        <dbReference type="ARBA" id="ARBA00023211"/>
    </source>
</evidence>
<evidence type="ECO:0000313" key="10">
    <source>
        <dbReference type="Proteomes" id="UP000286208"/>
    </source>
</evidence>
<dbReference type="InterPro" id="IPR039121">
    <property type="entry name" value="NUDT19"/>
</dbReference>
<comment type="cofactor">
    <cofactor evidence="1">
        <name>Mn(2+)</name>
        <dbReference type="ChEBI" id="CHEBI:29035"/>
    </cofactor>
</comment>
<evidence type="ECO:0000256" key="5">
    <source>
        <dbReference type="ARBA" id="ARBA00022842"/>
    </source>
</evidence>
<dbReference type="Gene3D" id="3.90.79.10">
    <property type="entry name" value="Nucleoside Triphosphate Pyrophosphohydrolase"/>
    <property type="match status" value="1"/>
</dbReference>
<name>A0A3S3ED76_9NOCA</name>
<keyword evidence="6" id="KW-0464">Manganese</keyword>
<dbReference type="GO" id="GO:0016818">
    <property type="term" value="F:hydrolase activity, acting on acid anhydrides, in phosphorus-containing anhydrides"/>
    <property type="evidence" value="ECO:0007669"/>
    <property type="project" value="InterPro"/>
</dbReference>
<dbReference type="PANTHER" id="PTHR12318">
    <property type="entry name" value="TESTOSTERONE-REGULATED PROTEIN RP2"/>
    <property type="match status" value="1"/>
</dbReference>
<feature type="compositionally biased region" description="Low complexity" evidence="7">
    <location>
        <begin position="7"/>
        <end position="19"/>
    </location>
</feature>
<proteinExistence type="predicted"/>
<keyword evidence="5" id="KW-0460">Magnesium</keyword>